<organism evidence="2 3">
    <name type="scientific">Lecanosticta acicola</name>
    <dbReference type="NCBI Taxonomy" id="111012"/>
    <lineage>
        <taxon>Eukaryota</taxon>
        <taxon>Fungi</taxon>
        <taxon>Dikarya</taxon>
        <taxon>Ascomycota</taxon>
        <taxon>Pezizomycotina</taxon>
        <taxon>Dothideomycetes</taxon>
        <taxon>Dothideomycetidae</taxon>
        <taxon>Mycosphaerellales</taxon>
        <taxon>Mycosphaerellaceae</taxon>
        <taxon>Lecanosticta</taxon>
    </lineage>
</organism>
<feature type="region of interest" description="Disordered" evidence="1">
    <location>
        <begin position="73"/>
        <end position="142"/>
    </location>
</feature>
<evidence type="ECO:0000313" key="2">
    <source>
        <dbReference type="EMBL" id="CAK4030857.1"/>
    </source>
</evidence>
<proteinExistence type="predicted"/>
<dbReference type="Proteomes" id="UP001296104">
    <property type="component" value="Unassembled WGS sequence"/>
</dbReference>
<dbReference type="AlphaFoldDB" id="A0AAI8Z1S2"/>
<feature type="compositionally biased region" description="Basic residues" evidence="1">
    <location>
        <begin position="100"/>
        <end position="111"/>
    </location>
</feature>
<evidence type="ECO:0000256" key="1">
    <source>
        <dbReference type="SAM" id="MobiDB-lite"/>
    </source>
</evidence>
<accession>A0AAI8Z1S2</accession>
<dbReference type="EMBL" id="CAVMBE010000041">
    <property type="protein sequence ID" value="CAK4030857.1"/>
    <property type="molecule type" value="Genomic_DNA"/>
</dbReference>
<name>A0AAI8Z1S2_9PEZI</name>
<protein>
    <submittedName>
        <fullName evidence="2">Uncharacterized protein</fullName>
    </submittedName>
</protein>
<comment type="caution">
    <text evidence="2">The sequence shown here is derived from an EMBL/GenBank/DDBJ whole genome shotgun (WGS) entry which is preliminary data.</text>
</comment>
<reference evidence="2" key="1">
    <citation type="submission" date="2023-11" db="EMBL/GenBank/DDBJ databases">
        <authorList>
            <person name="Alioto T."/>
            <person name="Alioto T."/>
            <person name="Gomez Garrido J."/>
        </authorList>
    </citation>
    <scope>NUCLEOTIDE SEQUENCE</scope>
</reference>
<evidence type="ECO:0000313" key="3">
    <source>
        <dbReference type="Proteomes" id="UP001296104"/>
    </source>
</evidence>
<feature type="compositionally biased region" description="Acidic residues" evidence="1">
    <location>
        <begin position="117"/>
        <end position="142"/>
    </location>
</feature>
<sequence>MSETTLLPGVSNSDLKRFAVCWLNSPHTDCNWDNAAAMYDPKVKVASFKTVTSKAAAKAIKALEEGGATFAAAAAPKKAAAGGGKKRKAADEDGEEAPKKKGKGGVGRKKKATSEEKVDEAEEADGDAPIQGEEDDEDGMLA</sequence>
<gene>
    <name evidence="2" type="ORF">LECACI_7A006015</name>
</gene>
<keyword evidence="3" id="KW-1185">Reference proteome</keyword>